<sequence length="57" mass="6340">MTNSAFQQLEKRVKFTEKQVTPEDAECAEQTSYPAGEIRQEDGKVTFTLGTPDNNCG</sequence>
<dbReference type="Proteomes" id="UP000268436">
    <property type="component" value="Unassembled WGS sequence"/>
</dbReference>
<comment type="caution">
    <text evidence="1">The sequence shown here is derived from an EMBL/GenBank/DDBJ whole genome shotgun (WGS) entry which is preliminary data.</text>
</comment>
<protein>
    <submittedName>
        <fullName evidence="1">Uncharacterized protein</fullName>
    </submittedName>
</protein>
<evidence type="ECO:0000313" key="2">
    <source>
        <dbReference type="Proteomes" id="UP000268436"/>
    </source>
</evidence>
<dbReference type="RefSeq" id="WP_153232614.1">
    <property type="nucleotide sequence ID" value="NZ_CP010900.1"/>
</dbReference>
<gene>
    <name evidence="1" type="ORF">EJK54_0417</name>
</gene>
<reference evidence="1 2" key="1">
    <citation type="submission" date="2018-12" db="EMBL/GenBank/DDBJ databases">
        <title>Persistence of Moraxella catarrhalis in Chronic Obstructive Pulmonary Disease and Regulation of the Hag/MID Adhesin.</title>
        <authorList>
            <person name="Murphy T."/>
            <person name="Zhao X."/>
            <person name="Vyas G."/>
            <person name="Aluvathingal J."/>
            <person name="Nadendla S."/>
            <person name="Tallon L."/>
            <person name="Tettelin H."/>
        </authorList>
    </citation>
    <scope>NUCLEOTIDE SEQUENCE [LARGE SCALE GENOMIC DNA]</scope>
    <source>
        <strain evidence="1 2">173P27B1</strain>
    </source>
</reference>
<dbReference type="EMBL" id="RYER01000016">
    <property type="protein sequence ID" value="RUO16628.1"/>
    <property type="molecule type" value="Genomic_DNA"/>
</dbReference>
<organism evidence="1 2">
    <name type="scientific">Moraxella catarrhalis</name>
    <name type="common">Branhamella catarrhalis</name>
    <dbReference type="NCBI Taxonomy" id="480"/>
    <lineage>
        <taxon>Bacteria</taxon>
        <taxon>Pseudomonadati</taxon>
        <taxon>Pseudomonadota</taxon>
        <taxon>Gammaproteobacteria</taxon>
        <taxon>Moraxellales</taxon>
        <taxon>Moraxellaceae</taxon>
        <taxon>Moraxella</taxon>
    </lineage>
</organism>
<name>A0ABY0BKE3_MORCA</name>
<accession>A0ABY0BKE3</accession>
<proteinExistence type="predicted"/>
<evidence type="ECO:0000313" key="1">
    <source>
        <dbReference type="EMBL" id="RUO16628.1"/>
    </source>
</evidence>
<keyword evidence="2" id="KW-1185">Reference proteome</keyword>